<evidence type="ECO:0000256" key="6">
    <source>
        <dbReference type="ARBA" id="ARBA00023014"/>
    </source>
</evidence>
<keyword evidence="5" id="KW-0408">Iron</keyword>
<dbReference type="KEGG" id="gbi:PG2T_12015"/>
<evidence type="ECO:0000313" key="8">
    <source>
        <dbReference type="EMBL" id="ANX04819.1"/>
    </source>
</evidence>
<name>A0A1B1YVQ9_9GAMM</name>
<keyword evidence="9" id="KW-1185">Reference proteome</keyword>
<dbReference type="Pfam" id="PF00848">
    <property type="entry name" value="Ring_hydroxyl_A"/>
    <property type="match status" value="1"/>
</dbReference>
<evidence type="ECO:0000256" key="2">
    <source>
        <dbReference type="ARBA" id="ARBA00022714"/>
    </source>
</evidence>
<dbReference type="CDD" id="cd03469">
    <property type="entry name" value="Rieske_RO_Alpha_N"/>
    <property type="match status" value="1"/>
</dbReference>
<evidence type="ECO:0000313" key="9">
    <source>
        <dbReference type="Proteomes" id="UP000092952"/>
    </source>
</evidence>
<feature type="domain" description="Rieske" evidence="7">
    <location>
        <begin position="48"/>
        <end position="159"/>
    </location>
</feature>
<dbReference type="Proteomes" id="UP000092952">
    <property type="component" value="Chromosome"/>
</dbReference>
<dbReference type="InterPro" id="IPR015879">
    <property type="entry name" value="Ring_hydroxy_dOase_asu_C_dom"/>
</dbReference>
<dbReference type="Pfam" id="PF00355">
    <property type="entry name" value="Rieske"/>
    <property type="match status" value="1"/>
</dbReference>
<dbReference type="InterPro" id="IPR036922">
    <property type="entry name" value="Rieske_2Fe-2S_sf"/>
</dbReference>
<gene>
    <name evidence="8" type="ORF">PG2T_12015</name>
</gene>
<keyword evidence="3" id="KW-0479">Metal-binding</keyword>
<evidence type="ECO:0000259" key="7">
    <source>
        <dbReference type="PROSITE" id="PS51296"/>
    </source>
</evidence>
<dbReference type="GO" id="GO:0016491">
    <property type="term" value="F:oxidoreductase activity"/>
    <property type="evidence" value="ECO:0007669"/>
    <property type="project" value="UniProtKB-KW"/>
</dbReference>
<keyword evidence="6" id="KW-0411">Iron-sulfur</keyword>
<dbReference type="AlphaFoldDB" id="A0A1B1YVQ9"/>
<dbReference type="GO" id="GO:0051537">
    <property type="term" value="F:2 iron, 2 sulfur cluster binding"/>
    <property type="evidence" value="ECO:0007669"/>
    <property type="project" value="UniProtKB-KW"/>
</dbReference>
<dbReference type="Gene3D" id="3.90.380.10">
    <property type="entry name" value="Naphthalene 1,2-dioxygenase Alpha Subunit, Chain A, domain 1"/>
    <property type="match status" value="1"/>
</dbReference>
<comment type="cofactor">
    <cofactor evidence="1">
        <name>Fe cation</name>
        <dbReference type="ChEBI" id="CHEBI:24875"/>
    </cofactor>
</comment>
<dbReference type="SUPFAM" id="SSF50022">
    <property type="entry name" value="ISP domain"/>
    <property type="match status" value="1"/>
</dbReference>
<protein>
    <recommendedName>
        <fullName evidence="7">Rieske domain-containing protein</fullName>
    </recommendedName>
</protein>
<dbReference type="Gene3D" id="2.102.10.10">
    <property type="entry name" value="Rieske [2Fe-2S] iron-sulphur domain"/>
    <property type="match status" value="1"/>
</dbReference>
<dbReference type="OrthoDB" id="9769355at2"/>
<proteinExistence type="predicted"/>
<dbReference type="InParanoid" id="A0A1B1YVQ9"/>
<evidence type="ECO:0000256" key="4">
    <source>
        <dbReference type="ARBA" id="ARBA00023002"/>
    </source>
</evidence>
<dbReference type="SUPFAM" id="SSF55961">
    <property type="entry name" value="Bet v1-like"/>
    <property type="match status" value="1"/>
</dbReference>
<dbReference type="PRINTS" id="PR00090">
    <property type="entry name" value="RNGDIOXGNASE"/>
</dbReference>
<evidence type="ECO:0000256" key="1">
    <source>
        <dbReference type="ARBA" id="ARBA00001962"/>
    </source>
</evidence>
<keyword evidence="2" id="KW-0001">2Fe-2S</keyword>
<dbReference type="PANTHER" id="PTHR43756:SF5">
    <property type="entry name" value="CHOLINE MONOOXYGENASE, CHLOROPLASTIC"/>
    <property type="match status" value="1"/>
</dbReference>
<sequence>MNAPACDLDTRITTDLPAMIEGPIPVEPYVSAEFFEREREHIFKRAWLNLCRAEDLPEIGDFKVFEVAVWNASILLVRGKDSVIRAFHNTCTHRGNQVAARYGCEGNTRTFVCGYHGWTFELDGSLRTLPAQEYFPGVDKAKLGLLPVACDVWNGFVFVNWNAEPEWPLAEFLGGLGRQIDGYPFAQMERVARYSARVAVNWKTFVDAFHETYHVGMVHARSLPGCSIPTDLRYEFDTLASARFYPPHHSASNRMVSRVDVTPVAGAAWQLGPSFAANEAAPRLPGTNPSDDPRWYFDINVFFPNFFVDVGPGWYFTYNFWPISVDQTEWSMDIYQYAAADVGQRIAQEHTKVLLRDLLYEDLSTMETTHRSLKSGALKHMTVGPVMEVAVRHQYTNVMRWVNGEV</sequence>
<reference evidence="9" key="1">
    <citation type="submission" date="2016-03" db="EMBL/GenBank/DDBJ databases">
        <title>Complete genome sequence of Solimmundus cernigliae, representing a novel lineage of polycyclic aromatic hydrocarbon degraders within the Gammaproteobacteria.</title>
        <authorList>
            <person name="Singleton D.R."/>
            <person name="Dickey A.N."/>
            <person name="Scholl E.H."/>
            <person name="Wright F.A."/>
            <person name="Aitken M.D."/>
        </authorList>
    </citation>
    <scope>NUCLEOTIDE SEQUENCE [LARGE SCALE GENOMIC DNA]</scope>
    <source>
        <strain evidence="9">TR3.2</strain>
    </source>
</reference>
<dbReference type="PANTHER" id="PTHR43756">
    <property type="entry name" value="CHOLINE MONOOXYGENASE, CHLOROPLASTIC"/>
    <property type="match status" value="1"/>
</dbReference>
<dbReference type="InterPro" id="IPR017941">
    <property type="entry name" value="Rieske_2Fe-2S"/>
</dbReference>
<dbReference type="PROSITE" id="PS51296">
    <property type="entry name" value="RIESKE"/>
    <property type="match status" value="1"/>
</dbReference>
<dbReference type="EMBL" id="CP014671">
    <property type="protein sequence ID" value="ANX04819.1"/>
    <property type="molecule type" value="Genomic_DNA"/>
</dbReference>
<keyword evidence="4" id="KW-0560">Oxidoreductase</keyword>
<organism evidence="8 9">
    <name type="scientific">Immundisolibacter cernigliae</name>
    <dbReference type="NCBI Taxonomy" id="1810504"/>
    <lineage>
        <taxon>Bacteria</taxon>
        <taxon>Pseudomonadati</taxon>
        <taxon>Pseudomonadota</taxon>
        <taxon>Gammaproteobacteria</taxon>
        <taxon>Immundisolibacterales</taxon>
        <taxon>Immundisolibacteraceae</taxon>
        <taxon>Immundisolibacter</taxon>
    </lineage>
</organism>
<evidence type="ECO:0000256" key="3">
    <source>
        <dbReference type="ARBA" id="ARBA00022723"/>
    </source>
</evidence>
<accession>A0A1B1YVQ9</accession>
<dbReference type="InterPro" id="IPR001663">
    <property type="entry name" value="Rng_hydr_dOase-A"/>
</dbReference>
<dbReference type="GO" id="GO:0005506">
    <property type="term" value="F:iron ion binding"/>
    <property type="evidence" value="ECO:0007669"/>
    <property type="project" value="InterPro"/>
</dbReference>
<evidence type="ECO:0000256" key="5">
    <source>
        <dbReference type="ARBA" id="ARBA00023004"/>
    </source>
</evidence>
<dbReference type="CDD" id="cd00680">
    <property type="entry name" value="RHO_alpha_C"/>
    <property type="match status" value="1"/>
</dbReference>
<dbReference type="FunCoup" id="A0A1B1YVQ9">
    <property type="interactions" value="51"/>
</dbReference>
<dbReference type="RefSeq" id="WP_068805792.1">
    <property type="nucleotide sequence ID" value="NZ_CP014671.1"/>
</dbReference>